<proteinExistence type="predicted"/>
<evidence type="ECO:0000256" key="1">
    <source>
        <dbReference type="SAM" id="MobiDB-lite"/>
    </source>
</evidence>
<reference evidence="3 4" key="1">
    <citation type="submission" date="2021-08" db="EMBL/GenBank/DDBJ databases">
        <authorList>
            <person name="Tuo L."/>
        </authorList>
    </citation>
    <scope>NUCLEOTIDE SEQUENCE [LARGE SCALE GENOMIC DNA]</scope>
    <source>
        <strain evidence="3 4">JCM 31229</strain>
    </source>
</reference>
<evidence type="ECO:0000313" key="3">
    <source>
        <dbReference type="EMBL" id="MBY8823258.1"/>
    </source>
</evidence>
<dbReference type="InterPro" id="IPR011704">
    <property type="entry name" value="ATPase_dyneun-rel_AAA"/>
</dbReference>
<feature type="domain" description="AAA+ ATPase" evidence="2">
    <location>
        <begin position="51"/>
        <end position="226"/>
    </location>
</feature>
<dbReference type="Gene3D" id="3.40.50.300">
    <property type="entry name" value="P-loop containing nucleotide triphosphate hydrolases"/>
    <property type="match status" value="1"/>
</dbReference>
<comment type="caution">
    <text evidence="3">The sequence shown here is derived from an EMBL/GenBank/DDBJ whole genome shotgun (WGS) entry which is preliminary data.</text>
</comment>
<evidence type="ECO:0000259" key="2">
    <source>
        <dbReference type="SMART" id="SM00382"/>
    </source>
</evidence>
<organism evidence="3 4">
    <name type="scientific">Sphingomonas colocasiae</name>
    <dbReference type="NCBI Taxonomy" id="1848973"/>
    <lineage>
        <taxon>Bacteria</taxon>
        <taxon>Pseudomonadati</taxon>
        <taxon>Pseudomonadota</taxon>
        <taxon>Alphaproteobacteria</taxon>
        <taxon>Sphingomonadales</taxon>
        <taxon>Sphingomonadaceae</taxon>
        <taxon>Sphingomonas</taxon>
    </lineage>
</organism>
<name>A0ABS7PPR7_9SPHN</name>
<dbReference type="RefSeq" id="WP_222990375.1">
    <property type="nucleotide sequence ID" value="NZ_JAINVV010000005.1"/>
</dbReference>
<evidence type="ECO:0000313" key="4">
    <source>
        <dbReference type="Proteomes" id="UP000706039"/>
    </source>
</evidence>
<dbReference type="EMBL" id="JAINVV010000005">
    <property type="protein sequence ID" value="MBY8823258.1"/>
    <property type="molecule type" value="Genomic_DNA"/>
</dbReference>
<feature type="compositionally biased region" description="Basic and acidic residues" evidence="1">
    <location>
        <begin position="1"/>
        <end position="16"/>
    </location>
</feature>
<gene>
    <name evidence="3" type="ORF">K7G82_13210</name>
</gene>
<dbReference type="Proteomes" id="UP000706039">
    <property type="component" value="Unassembled WGS sequence"/>
</dbReference>
<accession>A0ABS7PPR7</accession>
<dbReference type="InterPro" id="IPR027417">
    <property type="entry name" value="P-loop_NTPase"/>
</dbReference>
<sequence length="319" mass="34752">MSVDWYRGDGTRRDDPGSGGMAGSRADALTDPAGYRPSDEARDAVNVALLMGLPLLISGEPGSGKTQLGFAVAHELGLSRPEIFVTRSTSQARDLFYRYDAIGHFHAAQTGRGADPAPFVELQPLGRAIESALPPADRLSASGSERRRSLVIVDEIDKAPRDFPNDLLHEIEHLRFRIPETGRPETPPIDDAFRPIVFITTNAEQLLPDAFLRRCAFVHLRPPTGETLARIIERRFEGVLARDHALVADIVALSDGLRQQNRLERAPSSAELLQFLSALMMAGGSAGLGLREQPIPIEPWLALLAKTSGDMAQLRDALS</sequence>
<dbReference type="InterPro" id="IPR003593">
    <property type="entry name" value="AAA+_ATPase"/>
</dbReference>
<keyword evidence="4" id="KW-1185">Reference proteome</keyword>
<dbReference type="SMART" id="SM00382">
    <property type="entry name" value="AAA"/>
    <property type="match status" value="1"/>
</dbReference>
<dbReference type="CDD" id="cd00009">
    <property type="entry name" value="AAA"/>
    <property type="match status" value="1"/>
</dbReference>
<feature type="region of interest" description="Disordered" evidence="1">
    <location>
        <begin position="1"/>
        <end position="37"/>
    </location>
</feature>
<dbReference type="Pfam" id="PF07728">
    <property type="entry name" value="AAA_5"/>
    <property type="match status" value="1"/>
</dbReference>
<dbReference type="SUPFAM" id="SSF52540">
    <property type="entry name" value="P-loop containing nucleoside triphosphate hydrolases"/>
    <property type="match status" value="1"/>
</dbReference>
<protein>
    <submittedName>
        <fullName evidence="3">MoxR family ATPase</fullName>
    </submittedName>
</protein>